<feature type="transmembrane region" description="Helical" evidence="3">
    <location>
        <begin position="161"/>
        <end position="180"/>
    </location>
</feature>
<keyword evidence="3" id="KW-1133">Transmembrane helix</keyword>
<comment type="caution">
    <text evidence="5">The sequence shown here is derived from an EMBL/GenBank/DDBJ whole genome shotgun (WGS) entry which is preliminary data.</text>
</comment>
<dbReference type="InterPro" id="IPR020846">
    <property type="entry name" value="MFS_dom"/>
</dbReference>
<keyword evidence="3" id="KW-0812">Transmembrane</keyword>
<dbReference type="EMBL" id="JADGJQ010000047">
    <property type="protein sequence ID" value="KAJ3175867.1"/>
    <property type="molecule type" value="Genomic_DNA"/>
</dbReference>
<comment type="similarity">
    <text evidence="2">Belongs to the major facilitator superfamily. Monocarboxylate porter (TC 2.A.1.13) family.</text>
</comment>
<keyword evidence="3" id="KW-0472">Membrane</keyword>
<evidence type="ECO:0000256" key="2">
    <source>
        <dbReference type="ARBA" id="ARBA00006727"/>
    </source>
</evidence>
<dbReference type="InterPro" id="IPR036259">
    <property type="entry name" value="MFS_trans_sf"/>
</dbReference>
<reference evidence="5" key="1">
    <citation type="submission" date="2020-05" db="EMBL/GenBank/DDBJ databases">
        <title>Phylogenomic resolution of chytrid fungi.</title>
        <authorList>
            <person name="Stajich J.E."/>
            <person name="Amses K."/>
            <person name="Simmons R."/>
            <person name="Seto K."/>
            <person name="Myers J."/>
            <person name="Bonds A."/>
            <person name="Quandt C.A."/>
            <person name="Barry K."/>
            <person name="Liu P."/>
            <person name="Grigoriev I."/>
            <person name="Longcore J.E."/>
            <person name="James T.Y."/>
        </authorList>
    </citation>
    <scope>NUCLEOTIDE SEQUENCE</scope>
    <source>
        <strain evidence="5">JEL0379</strain>
    </source>
</reference>
<evidence type="ECO:0000313" key="6">
    <source>
        <dbReference type="Proteomes" id="UP001212152"/>
    </source>
</evidence>
<feature type="transmembrane region" description="Helical" evidence="3">
    <location>
        <begin position="253"/>
        <end position="269"/>
    </location>
</feature>
<dbReference type="PANTHER" id="PTHR11360:SF287">
    <property type="entry name" value="MFS MONOCARBOXYLATE TRANSPORTER"/>
    <property type="match status" value="1"/>
</dbReference>
<protein>
    <recommendedName>
        <fullName evidence="4">Major facilitator superfamily (MFS) profile domain-containing protein</fullName>
    </recommendedName>
</protein>
<dbReference type="GO" id="GO:0016020">
    <property type="term" value="C:membrane"/>
    <property type="evidence" value="ECO:0007669"/>
    <property type="project" value="UniProtKB-SubCell"/>
</dbReference>
<feature type="transmembrane region" description="Helical" evidence="3">
    <location>
        <begin position="383"/>
        <end position="406"/>
    </location>
</feature>
<feature type="transmembrane region" description="Helical" evidence="3">
    <location>
        <begin position="359"/>
        <end position="377"/>
    </location>
</feature>
<dbReference type="Gene3D" id="1.20.1250.20">
    <property type="entry name" value="MFS general substrate transporter like domains"/>
    <property type="match status" value="2"/>
</dbReference>
<evidence type="ECO:0000313" key="5">
    <source>
        <dbReference type="EMBL" id="KAJ3175867.1"/>
    </source>
</evidence>
<dbReference type="InterPro" id="IPR050327">
    <property type="entry name" value="Proton-linked_MCT"/>
</dbReference>
<gene>
    <name evidence="5" type="ORF">HDU87_005695</name>
</gene>
<dbReference type="PROSITE" id="PS50850">
    <property type="entry name" value="MFS"/>
    <property type="match status" value="1"/>
</dbReference>
<name>A0AAD5TH24_9FUNG</name>
<dbReference type="Proteomes" id="UP001212152">
    <property type="component" value="Unassembled WGS sequence"/>
</dbReference>
<feature type="domain" description="Major facilitator superfamily (MFS) profile" evidence="4">
    <location>
        <begin position="87"/>
        <end position="489"/>
    </location>
</feature>
<feature type="transmembrane region" description="Helical" evidence="3">
    <location>
        <begin position="418"/>
        <end position="443"/>
    </location>
</feature>
<organism evidence="5 6">
    <name type="scientific">Geranomyces variabilis</name>
    <dbReference type="NCBI Taxonomy" id="109894"/>
    <lineage>
        <taxon>Eukaryota</taxon>
        <taxon>Fungi</taxon>
        <taxon>Fungi incertae sedis</taxon>
        <taxon>Chytridiomycota</taxon>
        <taxon>Chytridiomycota incertae sedis</taxon>
        <taxon>Chytridiomycetes</taxon>
        <taxon>Spizellomycetales</taxon>
        <taxon>Powellomycetaceae</taxon>
        <taxon>Geranomyces</taxon>
    </lineage>
</organism>
<proteinExistence type="inferred from homology"/>
<feature type="transmembrane region" description="Helical" evidence="3">
    <location>
        <begin position="220"/>
        <end position="241"/>
    </location>
</feature>
<evidence type="ECO:0000256" key="1">
    <source>
        <dbReference type="ARBA" id="ARBA00004141"/>
    </source>
</evidence>
<feature type="transmembrane region" description="Helical" evidence="3">
    <location>
        <begin position="90"/>
        <end position="115"/>
    </location>
</feature>
<evidence type="ECO:0000256" key="3">
    <source>
        <dbReference type="SAM" id="Phobius"/>
    </source>
</evidence>
<comment type="subcellular location">
    <subcellularLocation>
        <location evidence="1">Membrane</location>
        <topology evidence="1">Multi-pass membrane protein</topology>
    </subcellularLocation>
</comment>
<sequence length="494" mass="52210">MDTLSMHSAARHSLRSSLSASGRAEPATVGAAAAAVFNEQSRSPFRNGHGDQQLEHLHIADGELTAPPQAQGSLTPSLPPVDKGRGAITFLIMSFLLEASLWGYACSFGIVQLFLSSHAPFDKFSLASIGAVGTVALGLYLILPFPLVLLSRRFPHLVRPAVWIALVVNTAAMLASSYATSVAELIVLQGIVGGVSGAVLYIPALIYLQEWFVKRRGTASGIIFSGTGIGGAIFPYLISFLLERYGFGGATRIWTAISVVTLTPTIYFIRPRLPIVRPAPHSRFAPVDLSFLMTASALPMLLSSFFAGLAWYPVSVMVSTFTASLGPAFSSNIVLSLLNASNTIGGMVFGYYSDRIGYAWLWMLIGCGQGILALSSWGTASTLGAILAFVAGFGLLSAQASTWNACARDTAHEHDTDAATIFSALSVVRGVACIGGPLIAAALYEPDLSGDSSAWGRFGFRYIMIWVAAMAFGSGLAGVALAYLQPSSRKVHRA</sequence>
<feature type="transmembrane region" description="Helical" evidence="3">
    <location>
        <begin position="463"/>
        <end position="484"/>
    </location>
</feature>
<dbReference type="Pfam" id="PF07690">
    <property type="entry name" value="MFS_1"/>
    <property type="match status" value="1"/>
</dbReference>
<dbReference type="AlphaFoldDB" id="A0AAD5TH24"/>
<dbReference type="PANTHER" id="PTHR11360">
    <property type="entry name" value="MONOCARBOXYLATE TRANSPORTER"/>
    <property type="match status" value="1"/>
</dbReference>
<dbReference type="InterPro" id="IPR011701">
    <property type="entry name" value="MFS"/>
</dbReference>
<evidence type="ECO:0000259" key="4">
    <source>
        <dbReference type="PROSITE" id="PS50850"/>
    </source>
</evidence>
<keyword evidence="6" id="KW-1185">Reference proteome</keyword>
<dbReference type="SUPFAM" id="SSF103473">
    <property type="entry name" value="MFS general substrate transporter"/>
    <property type="match status" value="1"/>
</dbReference>
<accession>A0AAD5TH24</accession>
<dbReference type="GO" id="GO:0022857">
    <property type="term" value="F:transmembrane transporter activity"/>
    <property type="evidence" value="ECO:0007669"/>
    <property type="project" value="InterPro"/>
</dbReference>
<feature type="transmembrane region" description="Helical" evidence="3">
    <location>
        <begin position="289"/>
        <end position="313"/>
    </location>
</feature>
<feature type="transmembrane region" description="Helical" evidence="3">
    <location>
        <begin position="186"/>
        <end position="208"/>
    </location>
</feature>
<feature type="transmembrane region" description="Helical" evidence="3">
    <location>
        <begin position="127"/>
        <end position="149"/>
    </location>
</feature>